<accession>A0AAU7UG95</accession>
<dbReference type="SUPFAM" id="SSF52172">
    <property type="entry name" value="CheY-like"/>
    <property type="match status" value="1"/>
</dbReference>
<feature type="domain" description="Response regulatory" evidence="2">
    <location>
        <begin position="8"/>
        <end position="133"/>
    </location>
</feature>
<feature type="modified residue" description="4-aspartylphosphate" evidence="1">
    <location>
        <position position="66"/>
    </location>
</feature>
<gene>
    <name evidence="3" type="ORF">ABOD76_20860</name>
</gene>
<keyword evidence="3" id="KW-0614">Plasmid</keyword>
<evidence type="ECO:0000313" key="3">
    <source>
        <dbReference type="EMBL" id="XBV87502.1"/>
    </source>
</evidence>
<dbReference type="CDD" id="cd17557">
    <property type="entry name" value="REC_Rcp-like"/>
    <property type="match status" value="1"/>
</dbReference>
<evidence type="ECO:0000259" key="2">
    <source>
        <dbReference type="PROSITE" id="PS50110"/>
    </source>
</evidence>
<geneLocation type="plasmid" evidence="3">
    <name>pDson02</name>
</geneLocation>
<keyword evidence="1" id="KW-0597">Phosphoprotein</keyword>
<organism evidence="3">
    <name type="scientific">Deinococcus sonorensis KR-87</name>
    <dbReference type="NCBI Taxonomy" id="694439"/>
    <lineage>
        <taxon>Bacteria</taxon>
        <taxon>Thermotogati</taxon>
        <taxon>Deinococcota</taxon>
        <taxon>Deinococci</taxon>
        <taxon>Deinococcales</taxon>
        <taxon>Deinococcaceae</taxon>
        <taxon>Deinococcus</taxon>
    </lineage>
</organism>
<dbReference type="Gene3D" id="3.40.50.2300">
    <property type="match status" value="1"/>
</dbReference>
<dbReference type="GO" id="GO:0000160">
    <property type="term" value="P:phosphorelay signal transduction system"/>
    <property type="evidence" value="ECO:0007669"/>
    <property type="project" value="InterPro"/>
</dbReference>
<name>A0AAU7UG95_9DEIO</name>
<dbReference type="EMBL" id="CP158300">
    <property type="protein sequence ID" value="XBV87502.1"/>
    <property type="molecule type" value="Genomic_DNA"/>
</dbReference>
<dbReference type="RefSeq" id="WP_350245651.1">
    <property type="nucleotide sequence ID" value="NZ_CP158300.1"/>
</dbReference>
<reference evidence="3" key="1">
    <citation type="submission" date="2024-06" db="EMBL/GenBank/DDBJ databases">
        <title>Draft Genome Sequence of Deinococcus sonorensis Type Strain KR-87, a Biofilm Producing Representative of the Genus Deinococcus.</title>
        <authorList>
            <person name="Boren L.S."/>
            <person name="Grosso R.A."/>
            <person name="Hugenberg-Cox A.N."/>
            <person name="Hill J.T.E."/>
            <person name="Albert C.M."/>
            <person name="Tuohy J.M."/>
        </authorList>
    </citation>
    <scope>NUCLEOTIDE SEQUENCE</scope>
    <source>
        <strain evidence="3">KR-87</strain>
        <plasmid evidence="3">pDson02</plasmid>
    </source>
</reference>
<dbReference type="PANTHER" id="PTHR44520">
    <property type="entry name" value="RESPONSE REGULATOR RCP1-RELATED"/>
    <property type="match status" value="1"/>
</dbReference>
<dbReference type="PANTHER" id="PTHR44520:SF2">
    <property type="entry name" value="RESPONSE REGULATOR RCP1"/>
    <property type="match status" value="1"/>
</dbReference>
<evidence type="ECO:0000256" key="1">
    <source>
        <dbReference type="PROSITE-ProRule" id="PRU00169"/>
    </source>
</evidence>
<dbReference type="InterPro" id="IPR001789">
    <property type="entry name" value="Sig_transdc_resp-reg_receiver"/>
</dbReference>
<dbReference type="SMART" id="SM00448">
    <property type="entry name" value="REC"/>
    <property type="match status" value="1"/>
</dbReference>
<dbReference type="PROSITE" id="PS50110">
    <property type="entry name" value="RESPONSE_REGULATORY"/>
    <property type="match status" value="1"/>
</dbReference>
<sequence>MSERSAVEILLVEDNPADVFLTEAAFEAAGVAVQLHLARDGVEALDLLTPPGGDGPGLSPRLVLLDLNMPRKNGFEVLNALKANDQTRHLPVVILTTSAAQSDVERCYQLQANAYVTKPSGLDEFIEFIRVLERYWLQVVRLPEPV</sequence>
<dbReference type="KEGG" id="dsc:ABOD76_20860"/>
<dbReference type="InterPro" id="IPR011006">
    <property type="entry name" value="CheY-like_superfamily"/>
</dbReference>
<proteinExistence type="predicted"/>
<dbReference type="Pfam" id="PF00072">
    <property type="entry name" value="Response_reg"/>
    <property type="match status" value="1"/>
</dbReference>
<dbReference type="AlphaFoldDB" id="A0AAU7UG95"/>
<protein>
    <submittedName>
        <fullName evidence="3">Response regulator</fullName>
    </submittedName>
</protein>
<dbReference type="InterPro" id="IPR052893">
    <property type="entry name" value="TCS_response_regulator"/>
</dbReference>